<evidence type="ECO:0000259" key="14">
    <source>
        <dbReference type="PROSITE" id="PS51103"/>
    </source>
</evidence>
<feature type="domain" description="PTS EIIB type-1" evidence="13">
    <location>
        <begin position="4"/>
        <end position="86"/>
    </location>
</feature>
<comment type="subcellular location">
    <subcellularLocation>
        <location evidence="1">Cell membrane</location>
        <topology evidence="1">Multi-pass membrane protein</topology>
    </subcellularLocation>
</comment>
<evidence type="ECO:0000256" key="8">
    <source>
        <dbReference type="ARBA" id="ARBA00022777"/>
    </source>
</evidence>
<feature type="transmembrane region" description="Helical" evidence="12">
    <location>
        <begin position="358"/>
        <end position="379"/>
    </location>
</feature>
<evidence type="ECO:0000256" key="11">
    <source>
        <dbReference type="PROSITE-ProRule" id="PRU00421"/>
    </source>
</evidence>
<dbReference type="InterPro" id="IPR001996">
    <property type="entry name" value="PTS_IIB_1"/>
</dbReference>
<organism evidence="15 16">
    <name type="scientific">Camelliibacillus cellulosilyticus</name>
    <dbReference type="NCBI Taxonomy" id="2174486"/>
    <lineage>
        <taxon>Bacteria</taxon>
        <taxon>Bacillati</taxon>
        <taxon>Bacillota</taxon>
        <taxon>Bacilli</taxon>
        <taxon>Bacillales</taxon>
        <taxon>Sporolactobacillaceae</taxon>
        <taxon>Camelliibacillus</taxon>
    </lineage>
</organism>
<name>A0ABV9GT31_9BACL</name>
<keyword evidence="9 12" id="KW-1133">Transmembrane helix</keyword>
<sequence>MKYVKTAKQILEHVGGIENLNHVEHCATRLRLHYNNRKLVDIEALKGIENVLGAVDKQGQVQVIIGPNVTEAYNDFLDVSGWKEGQGGKSGEPSVEEPEEKKAMYYVNKFGSFMASVFMPIVPALITGGMILAIKNLLINYFGFNMNSGTATILNAIFVAAFTFLPVYIGYTMAKRLKMEPIMGAVLGALLVSPSISGVKGLSFLGIGIPTVDYASSVLPIMLGVGLMYFVDKFFQKYIPEAVRYFLKPLLTMIVVVPITLIALGPIGTVLSKYVGMGITHLMSSIGWLAMPILSAVYPYMVMLGLDKAIMPIGFNSVATIGYDPVIMVMGFISNLCIGGSALAVATSIKKDKSKKGMIASFGVTALCGVTEPAFYGSLIMRPKVLIGTAIGAVIAGLVAGIAGLKSYVMGGCPGLFTALFFVDNKGGVGNLILAGFVAIIAVVVSFVSCKIILSKTESNKAIKSKPEPNEALR</sequence>
<dbReference type="InterPro" id="IPR018113">
    <property type="entry name" value="PTrfase_EIIB_Cys"/>
</dbReference>
<evidence type="ECO:0000256" key="5">
    <source>
        <dbReference type="ARBA" id="ARBA00022679"/>
    </source>
</evidence>
<feature type="transmembrane region" description="Helical" evidence="12">
    <location>
        <begin position="110"/>
        <end position="133"/>
    </location>
</feature>
<dbReference type="PANTHER" id="PTHR30175:SF1">
    <property type="entry name" value="PTS SYSTEM ARBUTIN-, CELLOBIOSE-, AND SALICIN-SPECIFIC EIIBC COMPONENT-RELATED"/>
    <property type="match status" value="1"/>
</dbReference>
<dbReference type="SUPFAM" id="SSF55604">
    <property type="entry name" value="Glucose permease domain IIB"/>
    <property type="match status" value="1"/>
</dbReference>
<feature type="transmembrane region" description="Helical" evidence="12">
    <location>
        <begin position="386"/>
        <end position="409"/>
    </location>
</feature>
<keyword evidence="10 12" id="KW-0472">Membrane</keyword>
<gene>
    <name evidence="15" type="ORF">ACFO4N_17135</name>
</gene>
<feature type="transmembrane region" description="Helical" evidence="12">
    <location>
        <begin position="285"/>
        <end position="306"/>
    </location>
</feature>
<evidence type="ECO:0000256" key="2">
    <source>
        <dbReference type="ARBA" id="ARBA00022448"/>
    </source>
</evidence>
<evidence type="ECO:0000256" key="9">
    <source>
        <dbReference type="ARBA" id="ARBA00022989"/>
    </source>
</evidence>
<keyword evidence="8" id="KW-0418">Kinase</keyword>
<dbReference type="RefSeq" id="WP_376847536.1">
    <property type="nucleotide sequence ID" value="NZ_JBHSFW010000021.1"/>
</dbReference>
<dbReference type="InterPro" id="IPR036878">
    <property type="entry name" value="Glu_permease_IIB"/>
</dbReference>
<evidence type="ECO:0000313" key="15">
    <source>
        <dbReference type="EMBL" id="MFC4620427.1"/>
    </source>
</evidence>
<evidence type="ECO:0000256" key="12">
    <source>
        <dbReference type="SAM" id="Phobius"/>
    </source>
</evidence>
<dbReference type="PROSITE" id="PS51098">
    <property type="entry name" value="PTS_EIIB_TYPE_1"/>
    <property type="match status" value="1"/>
</dbReference>
<dbReference type="PROSITE" id="PS51103">
    <property type="entry name" value="PTS_EIIC_TYPE_1"/>
    <property type="match status" value="1"/>
</dbReference>
<evidence type="ECO:0000256" key="6">
    <source>
        <dbReference type="ARBA" id="ARBA00022683"/>
    </source>
</evidence>
<evidence type="ECO:0000256" key="4">
    <source>
        <dbReference type="ARBA" id="ARBA00022597"/>
    </source>
</evidence>
<evidence type="ECO:0000256" key="10">
    <source>
        <dbReference type="ARBA" id="ARBA00023136"/>
    </source>
</evidence>
<reference evidence="16" key="1">
    <citation type="journal article" date="2019" name="Int. J. Syst. Evol. Microbiol.">
        <title>The Global Catalogue of Microorganisms (GCM) 10K type strain sequencing project: providing services to taxonomists for standard genome sequencing and annotation.</title>
        <authorList>
            <consortium name="The Broad Institute Genomics Platform"/>
            <consortium name="The Broad Institute Genome Sequencing Center for Infectious Disease"/>
            <person name="Wu L."/>
            <person name="Ma J."/>
        </authorList>
    </citation>
    <scope>NUCLEOTIDE SEQUENCE [LARGE SCALE GENOMIC DNA]</scope>
    <source>
        <strain evidence="16">CGMCC 1.16306</strain>
    </source>
</reference>
<feature type="domain" description="PTS EIIC type-1" evidence="14">
    <location>
        <begin position="112"/>
        <end position="466"/>
    </location>
</feature>
<evidence type="ECO:0000256" key="3">
    <source>
        <dbReference type="ARBA" id="ARBA00022475"/>
    </source>
</evidence>
<dbReference type="InterPro" id="IPR013013">
    <property type="entry name" value="PTS_EIIC_1"/>
</dbReference>
<comment type="caution">
    <text evidence="15">The sequence shown here is derived from an EMBL/GenBank/DDBJ whole genome shotgun (WGS) entry which is preliminary data.</text>
</comment>
<feature type="transmembrane region" description="Helical" evidence="12">
    <location>
        <begin position="214"/>
        <end position="231"/>
    </location>
</feature>
<keyword evidence="16" id="KW-1185">Reference proteome</keyword>
<feature type="transmembrane region" description="Helical" evidence="12">
    <location>
        <begin position="429"/>
        <end position="454"/>
    </location>
</feature>
<keyword evidence="6" id="KW-0598">Phosphotransferase system</keyword>
<keyword evidence="3" id="KW-1003">Cell membrane</keyword>
<dbReference type="Pfam" id="PF02378">
    <property type="entry name" value="PTS_EIIC"/>
    <property type="match status" value="1"/>
</dbReference>
<feature type="transmembrane region" description="Helical" evidence="12">
    <location>
        <begin position="183"/>
        <end position="208"/>
    </location>
</feature>
<dbReference type="InterPro" id="IPR050558">
    <property type="entry name" value="PTS_Sugar-Specific_Components"/>
</dbReference>
<feature type="transmembrane region" description="Helical" evidence="12">
    <location>
        <begin position="153"/>
        <end position="171"/>
    </location>
</feature>
<feature type="transmembrane region" description="Helical" evidence="12">
    <location>
        <begin position="326"/>
        <end position="346"/>
    </location>
</feature>
<dbReference type="PANTHER" id="PTHR30175">
    <property type="entry name" value="PHOSPHOTRANSFERASE SYSTEM TRANSPORT PROTEIN"/>
    <property type="match status" value="1"/>
</dbReference>
<keyword evidence="2" id="KW-0813">Transport</keyword>
<keyword evidence="5" id="KW-0808">Transferase</keyword>
<evidence type="ECO:0000256" key="7">
    <source>
        <dbReference type="ARBA" id="ARBA00022692"/>
    </source>
</evidence>
<keyword evidence="4" id="KW-0762">Sugar transport</keyword>
<evidence type="ECO:0000313" key="16">
    <source>
        <dbReference type="Proteomes" id="UP001596022"/>
    </source>
</evidence>
<proteinExistence type="predicted"/>
<dbReference type="EMBL" id="JBHSFW010000021">
    <property type="protein sequence ID" value="MFC4620427.1"/>
    <property type="molecule type" value="Genomic_DNA"/>
</dbReference>
<protein>
    <submittedName>
        <fullName evidence="15">PTS transporter subunit EIIC</fullName>
    </submittedName>
</protein>
<accession>A0ABV9GT31</accession>
<dbReference type="Proteomes" id="UP001596022">
    <property type="component" value="Unassembled WGS sequence"/>
</dbReference>
<keyword evidence="7 12" id="KW-0812">Transmembrane</keyword>
<dbReference type="InterPro" id="IPR003352">
    <property type="entry name" value="PTS_EIIC"/>
</dbReference>
<feature type="transmembrane region" description="Helical" evidence="12">
    <location>
        <begin position="243"/>
        <end position="265"/>
    </location>
</feature>
<dbReference type="CDD" id="cd00212">
    <property type="entry name" value="PTS_IIB_glc"/>
    <property type="match status" value="1"/>
</dbReference>
<feature type="active site" description="Phosphocysteine intermediate; for EIIB activity" evidence="11">
    <location>
        <position position="26"/>
    </location>
</feature>
<dbReference type="Gene3D" id="3.30.1360.60">
    <property type="entry name" value="Glucose permease domain IIB"/>
    <property type="match status" value="1"/>
</dbReference>
<evidence type="ECO:0000259" key="13">
    <source>
        <dbReference type="PROSITE" id="PS51098"/>
    </source>
</evidence>
<evidence type="ECO:0000256" key="1">
    <source>
        <dbReference type="ARBA" id="ARBA00004651"/>
    </source>
</evidence>
<dbReference type="Pfam" id="PF00367">
    <property type="entry name" value="PTS_EIIB"/>
    <property type="match status" value="1"/>
</dbReference>